<evidence type="ECO:0000259" key="2">
    <source>
        <dbReference type="Pfam" id="PF01205"/>
    </source>
</evidence>
<dbReference type="PANTHER" id="PTHR16301:SF20">
    <property type="entry name" value="IMPACT FAMILY MEMBER YIGZ"/>
    <property type="match status" value="1"/>
</dbReference>
<name>A0ABZ2ALY9_MYCAR</name>
<dbReference type="InterPro" id="IPR001498">
    <property type="entry name" value="Impact_N"/>
</dbReference>
<dbReference type="SUPFAM" id="SSF54211">
    <property type="entry name" value="Ribosomal protein S5 domain 2-like"/>
    <property type="match status" value="1"/>
</dbReference>
<dbReference type="InterPro" id="IPR020568">
    <property type="entry name" value="Ribosomal_Su5_D2-typ_SF"/>
</dbReference>
<dbReference type="EMBL" id="CP143577">
    <property type="protein sequence ID" value="WVN21744.1"/>
    <property type="molecule type" value="Genomic_DNA"/>
</dbReference>
<sequence length="116" mass="13454">MKILEIKKSKFIPLLFDVNSKEDVKIIIESLWKEHKKARHIVYAYIIKNDNVIINGYTDDREPKGVAGIPLYTFLNSKNLENKLLVIIRYFGGIELGKSNLLRTYLQAAKLLFDND</sequence>
<accession>A0ABZ2ALY9</accession>
<keyword evidence="4" id="KW-1185">Reference proteome</keyword>
<dbReference type="PANTHER" id="PTHR16301">
    <property type="entry name" value="IMPACT-RELATED"/>
    <property type="match status" value="1"/>
</dbReference>
<dbReference type="Gene3D" id="3.30.230.30">
    <property type="entry name" value="Impact, N-terminal domain"/>
    <property type="match status" value="1"/>
</dbReference>
<protein>
    <submittedName>
        <fullName evidence="3">YigZ family protein</fullName>
    </submittedName>
</protein>
<dbReference type="RefSeq" id="WP_129694630.1">
    <property type="nucleotide sequence ID" value="NZ_CP143577.1"/>
</dbReference>
<feature type="domain" description="Impact N-terminal" evidence="2">
    <location>
        <begin position="7"/>
        <end position="110"/>
    </location>
</feature>
<dbReference type="Pfam" id="PF01205">
    <property type="entry name" value="Impact_N"/>
    <property type="match status" value="1"/>
</dbReference>
<proteinExistence type="inferred from homology"/>
<reference evidence="3" key="1">
    <citation type="submission" date="2024-01" db="EMBL/GenBank/DDBJ databases">
        <title>Complete genome sequence of Mycoplasma arginini type strain G 230.</title>
        <authorList>
            <person name="Spergser J."/>
        </authorList>
    </citation>
    <scope>NUCLEOTIDE SEQUENCE</scope>
    <source>
        <strain evidence="3">NCTC 10129</strain>
    </source>
</reference>
<gene>
    <name evidence="3" type="ORF">V2E25_02020</name>
</gene>
<evidence type="ECO:0000256" key="1">
    <source>
        <dbReference type="ARBA" id="ARBA00007665"/>
    </source>
</evidence>
<organism evidence="3 4">
    <name type="scientific">Mycoplasmopsis arginini</name>
    <name type="common">Mycoplasma arginini</name>
    <dbReference type="NCBI Taxonomy" id="2094"/>
    <lineage>
        <taxon>Bacteria</taxon>
        <taxon>Bacillati</taxon>
        <taxon>Mycoplasmatota</taxon>
        <taxon>Mycoplasmoidales</taxon>
        <taxon>Metamycoplasmataceae</taxon>
        <taxon>Mycoplasmopsis</taxon>
    </lineage>
</organism>
<evidence type="ECO:0000313" key="4">
    <source>
        <dbReference type="Proteomes" id="UP001432074"/>
    </source>
</evidence>
<evidence type="ECO:0000313" key="3">
    <source>
        <dbReference type="EMBL" id="WVN21744.1"/>
    </source>
</evidence>
<dbReference type="InterPro" id="IPR036956">
    <property type="entry name" value="Impact_N_sf"/>
</dbReference>
<dbReference type="InterPro" id="IPR023582">
    <property type="entry name" value="Impact"/>
</dbReference>
<dbReference type="Proteomes" id="UP001432074">
    <property type="component" value="Chromosome"/>
</dbReference>
<comment type="similarity">
    <text evidence="1">Belongs to the IMPACT family.</text>
</comment>